<feature type="region of interest" description="Disordered" evidence="1">
    <location>
        <begin position="219"/>
        <end position="241"/>
    </location>
</feature>
<reference evidence="3" key="1">
    <citation type="journal article" date="2019" name="Int. J. Syst. Evol. Microbiol.">
        <title>The Global Catalogue of Microorganisms (GCM) 10K type strain sequencing project: providing services to taxonomists for standard genome sequencing and annotation.</title>
        <authorList>
            <consortium name="The Broad Institute Genomics Platform"/>
            <consortium name="The Broad Institute Genome Sequencing Center for Infectious Disease"/>
            <person name="Wu L."/>
            <person name="Ma J."/>
        </authorList>
    </citation>
    <scope>NUCLEOTIDE SEQUENCE [LARGE SCALE GENOMIC DNA]</scope>
    <source>
        <strain evidence="3">CCUG 60214</strain>
    </source>
</reference>
<accession>A0ABW3QMP2</accession>
<protein>
    <submittedName>
        <fullName evidence="2">Type I-E CRISPR-associated protein Cse1/CasA</fullName>
    </submittedName>
</protein>
<organism evidence="2 3">
    <name type="scientific">Saccharothrix hoggarensis</name>
    <dbReference type="NCBI Taxonomy" id="913853"/>
    <lineage>
        <taxon>Bacteria</taxon>
        <taxon>Bacillati</taxon>
        <taxon>Actinomycetota</taxon>
        <taxon>Actinomycetes</taxon>
        <taxon>Pseudonocardiales</taxon>
        <taxon>Pseudonocardiaceae</taxon>
        <taxon>Saccharothrix</taxon>
    </lineage>
</organism>
<dbReference type="RefSeq" id="WP_380719323.1">
    <property type="nucleotide sequence ID" value="NZ_JBHTLK010000006.1"/>
</dbReference>
<keyword evidence="3" id="KW-1185">Reference proteome</keyword>
<evidence type="ECO:0000313" key="3">
    <source>
        <dbReference type="Proteomes" id="UP001597168"/>
    </source>
</evidence>
<dbReference type="NCBIfam" id="TIGR02547">
    <property type="entry name" value="casA_cse1"/>
    <property type="match status" value="1"/>
</dbReference>
<dbReference type="EMBL" id="JBHTLK010000006">
    <property type="protein sequence ID" value="MFD1146008.1"/>
    <property type="molecule type" value="Genomic_DNA"/>
</dbReference>
<dbReference type="Proteomes" id="UP001597168">
    <property type="component" value="Unassembled WGS sequence"/>
</dbReference>
<sequence length="534" mass="59298">MIAPAASFNLLTEPWIPVIGTDAQRREVGLNELLLDARGIRRIVGDTPPMTAALYRLALALLHRAYGPVDEDAWGHLWSAKQLPSAKLRDYAAGQSDRFDLFHPERPFLQSPALARITPSTVAKLVPHLAVGNNVTLFDHTTAGDRTVLSPAQAARWLVTAQAFDPGGMKTPFEKVKSSERAPCNLLGVVLVEGGDLKETLLLNALTYAPDLQTPYMTSSRDMPAWEEPDPPEGAPGERRARGWTDLLTWPSRRILLVPTVSGDTVVVDGVVLTPGVRFKGDLPEEEKMAAFRRPLGPNGKPKKDAPLLPIRLNPLRGVWRHSVELLMIDLRQEGRTRIRPRALEQIAALAGDGHIPRDAVYTLRVLGQQLDKNASVVEAYLEEQVPAPVPLLRARDTSLGALIGSAIALADNAGAALRHMERDYNKDKRADPTSTLDVAYWPQLPRRFATFLREVARAHDADEPESDAVEQWTREVYRIAKQAAERWAERAPADTRDVFLMGKHLRAFHTRLNVLVDNFRREARSYTTKGRIA</sequence>
<comment type="caution">
    <text evidence="2">The sequence shown here is derived from an EMBL/GenBank/DDBJ whole genome shotgun (WGS) entry which is preliminary data.</text>
</comment>
<dbReference type="InterPro" id="IPR013381">
    <property type="entry name" value="CRISPR-assoc_prot_Cse1"/>
</dbReference>
<evidence type="ECO:0000313" key="2">
    <source>
        <dbReference type="EMBL" id="MFD1146008.1"/>
    </source>
</evidence>
<evidence type="ECO:0000256" key="1">
    <source>
        <dbReference type="SAM" id="MobiDB-lite"/>
    </source>
</evidence>
<name>A0ABW3QMP2_9PSEU</name>
<proteinExistence type="predicted"/>
<dbReference type="Pfam" id="PF09481">
    <property type="entry name" value="CRISPR_Cse1"/>
    <property type="match status" value="1"/>
</dbReference>
<dbReference type="CDD" id="cd09729">
    <property type="entry name" value="Cse1_I-E"/>
    <property type="match status" value="1"/>
</dbReference>
<gene>
    <name evidence="2" type="primary">casA</name>
    <name evidence="2" type="synonym">cse1</name>
    <name evidence="2" type="ORF">ACFQ3T_02590</name>
</gene>